<dbReference type="STRING" id="470453.B0680_01950"/>
<comment type="similarity">
    <text evidence="5">In the N-terminal section; belongs to the glycosyltransferase 51 family.</text>
</comment>
<keyword evidence="23" id="KW-0961">Cell wall biogenesis/degradation</keyword>
<evidence type="ECO:0000256" key="11">
    <source>
        <dbReference type="ARBA" id="ARBA00022670"/>
    </source>
</evidence>
<dbReference type="GO" id="GO:0006508">
    <property type="term" value="P:proteolysis"/>
    <property type="evidence" value="ECO:0007669"/>
    <property type="project" value="UniProtKB-KW"/>
</dbReference>
<evidence type="ECO:0000256" key="6">
    <source>
        <dbReference type="ARBA" id="ARBA00012448"/>
    </source>
</evidence>
<evidence type="ECO:0000256" key="10">
    <source>
        <dbReference type="ARBA" id="ARBA00022645"/>
    </source>
</evidence>
<reference evidence="33 34" key="1">
    <citation type="submission" date="2017-02" db="EMBL/GenBank/DDBJ databases">
        <title>Draft genome sequence of Moraxella pluranimalium CCUG 54913T type strain.</title>
        <authorList>
            <person name="Salva-Serra F."/>
            <person name="Engstrom-Jakobsson H."/>
            <person name="Thorell K."/>
            <person name="Jaen-Luchoro D."/>
            <person name="Gonzales-Siles L."/>
            <person name="Karlsson R."/>
            <person name="Yazdan S."/>
            <person name="Boulund F."/>
            <person name="Johnning A."/>
            <person name="Engstrand L."/>
            <person name="Kristiansson E."/>
            <person name="Moore E."/>
        </authorList>
    </citation>
    <scope>NUCLEOTIDE SEQUENCE [LARGE SCALE GENOMIC DNA]</scope>
    <source>
        <strain evidence="33 34">CCUG 54913</strain>
    </source>
</reference>
<feature type="domain" description="Glycosyl transferase family 51" evidence="31">
    <location>
        <begin position="70"/>
        <end position="244"/>
    </location>
</feature>
<dbReference type="GO" id="GO:0030288">
    <property type="term" value="C:outer membrane-bounded periplasmic space"/>
    <property type="evidence" value="ECO:0007669"/>
    <property type="project" value="TreeGrafter"/>
</dbReference>
<evidence type="ECO:0000256" key="8">
    <source>
        <dbReference type="ARBA" id="ARBA00022475"/>
    </source>
</evidence>
<evidence type="ECO:0000256" key="2">
    <source>
        <dbReference type="ARBA" id="ARBA00004249"/>
    </source>
</evidence>
<sequence>MAEKTFTATLWSVLLKILVAIIALVLILVLAFPIGFYGMAMYLEPTLPDVKNINQTELQMPLQVYTSDNKLIGQYGNTLSLPVTFEEIPQHMIHAFLAAEDDTFFEHSGISVKGMGRALTEVASNSDSQTGGSTITMQVAKNYFLSPERTIDRKLTELFIARKIEAELTKNEILTLYVNKIYLGEGTYGIQAAARRYFSKPLDKLTIAEMAMIAGLPKAPSAYNPVVNPERAMERRNWIIGRMHEEGFISAAERDAAIAEPMGLNLYKEQLDLNMPYVAEMARSSLVEKYGEKVMDSGWRVQLTIDSQDQLAADSALVGGLRSYDRRHGWRGVEAEEGELEGRRNFDNIYPAKVTKVNNNSFEAELQSGDKVTIHWSGMNWARRYYSANRVGGGYSNAHQMVKVGNIVRISPLNEAKTAWKMESIPKVQGALVSLDPENGALRAVVGGFHYNHSKFNRATQGYRQPGSTIKTFVFAAALETGKYTPDSLISDAAIRIGSWRPKNADGRFTGMMTLRRALALSRNTPVIRLMRSAGIDETRQLMNQMGGLEMDRMPSTLALALGAADITPLQMATGYATIANGGHRIQPYFIERIYNFNNDLVYQANPVQACALCFNKNLEKTNAKLLETFEAQQKTANASKSSAANTTKDGKAADDKASDAVAQTKTHDGTPAGDRLHPKTAPQLMMAQQAPRVLSHETAYNVANMMREVISYGTGKKARAVGRSDVGGKTGTTNLAKDAWFAGFQPTNVAVVWVGFDQPSTLGAKEYGGVAALPIWVSYMRKALSGTPSQWVSKEDRSKAAIETQEVVELTDDGQNAKADNSTTKPKN</sequence>
<dbReference type="InterPro" id="IPR001460">
    <property type="entry name" value="PCN-bd_Tpept"/>
</dbReference>
<accession>A0A1T0CTD4</accession>
<keyword evidence="34" id="KW-1185">Reference proteome</keyword>
<dbReference type="NCBIfam" id="TIGR02074">
    <property type="entry name" value="PBP_1a_fam"/>
    <property type="match status" value="1"/>
</dbReference>
<evidence type="ECO:0000256" key="12">
    <source>
        <dbReference type="ARBA" id="ARBA00022676"/>
    </source>
</evidence>
<dbReference type="OrthoDB" id="9766909at2"/>
<dbReference type="GO" id="GO:0071555">
    <property type="term" value="P:cell wall organization"/>
    <property type="evidence" value="ECO:0007669"/>
    <property type="project" value="UniProtKB-KW"/>
</dbReference>
<evidence type="ECO:0000256" key="17">
    <source>
        <dbReference type="ARBA" id="ARBA00022968"/>
    </source>
</evidence>
<dbReference type="GO" id="GO:0009002">
    <property type="term" value="F:serine-type D-Ala-D-Ala carboxypeptidase activity"/>
    <property type="evidence" value="ECO:0007669"/>
    <property type="project" value="UniProtKB-EC"/>
</dbReference>
<keyword evidence="13" id="KW-0808">Transferase</keyword>
<dbReference type="AlphaFoldDB" id="A0A1T0CTD4"/>
<dbReference type="Gene3D" id="1.10.3810.10">
    <property type="entry name" value="Biosynthetic peptidoglycan transglycosylase-like"/>
    <property type="match status" value="1"/>
</dbReference>
<dbReference type="GO" id="GO:0005886">
    <property type="term" value="C:plasma membrane"/>
    <property type="evidence" value="ECO:0007669"/>
    <property type="project" value="UniProtKB-SubCell"/>
</dbReference>
<dbReference type="SUPFAM" id="SSF53955">
    <property type="entry name" value="Lysozyme-like"/>
    <property type="match status" value="1"/>
</dbReference>
<dbReference type="InterPro" id="IPR031376">
    <property type="entry name" value="PCB_OB"/>
</dbReference>
<evidence type="ECO:0000256" key="7">
    <source>
        <dbReference type="ARBA" id="ARBA00018638"/>
    </source>
</evidence>
<dbReference type="EC" id="3.4.16.4" evidence="6"/>
<comment type="subcellular location">
    <subcellularLocation>
        <location evidence="2">Cell inner membrane</location>
        <topology evidence="2">Single-pass type II membrane protein</topology>
    </subcellularLocation>
</comment>
<dbReference type="GO" id="GO:0009252">
    <property type="term" value="P:peptidoglycan biosynthetic process"/>
    <property type="evidence" value="ECO:0007669"/>
    <property type="project" value="UniProtKB-UniPathway"/>
</dbReference>
<dbReference type="EMBL" id="MUYU01000006">
    <property type="protein sequence ID" value="OOS25615.1"/>
    <property type="molecule type" value="Genomic_DNA"/>
</dbReference>
<dbReference type="InterPro" id="IPR036950">
    <property type="entry name" value="PBP_transglycosylase"/>
</dbReference>
<evidence type="ECO:0000256" key="18">
    <source>
        <dbReference type="ARBA" id="ARBA00022984"/>
    </source>
</evidence>
<keyword evidence="19 29" id="KW-1133">Transmembrane helix</keyword>
<evidence type="ECO:0000256" key="20">
    <source>
        <dbReference type="ARBA" id="ARBA00023136"/>
    </source>
</evidence>
<evidence type="ECO:0000313" key="33">
    <source>
        <dbReference type="EMBL" id="OOS25615.1"/>
    </source>
</evidence>
<evidence type="ECO:0000256" key="19">
    <source>
        <dbReference type="ARBA" id="ARBA00022989"/>
    </source>
</evidence>
<feature type="region of interest" description="Disordered" evidence="28">
    <location>
        <begin position="636"/>
        <end position="679"/>
    </location>
</feature>
<keyword evidence="16" id="KW-0133">Cell shape</keyword>
<evidence type="ECO:0000256" key="5">
    <source>
        <dbReference type="ARBA" id="ARBA00007739"/>
    </source>
</evidence>
<evidence type="ECO:0000256" key="1">
    <source>
        <dbReference type="ARBA" id="ARBA00002624"/>
    </source>
</evidence>
<keyword evidence="22" id="KW-0511">Multifunctional enzyme</keyword>
<dbReference type="RefSeq" id="WP_078253372.1">
    <property type="nucleotide sequence ID" value="NZ_MUYU01000006.1"/>
</dbReference>
<keyword evidence="14 29" id="KW-0812">Transmembrane</keyword>
<dbReference type="InterPro" id="IPR023346">
    <property type="entry name" value="Lysozyme-like_dom_sf"/>
</dbReference>
<dbReference type="PANTHER" id="PTHR32282:SF27">
    <property type="entry name" value="PENICILLIN-BINDING PROTEIN 1A"/>
    <property type="match status" value="1"/>
</dbReference>
<dbReference type="Proteomes" id="UP000189800">
    <property type="component" value="Unassembled WGS sequence"/>
</dbReference>
<feature type="domain" description="Penicillin-binding protein transpeptidase" evidence="30">
    <location>
        <begin position="689"/>
        <end position="773"/>
    </location>
</feature>
<dbReference type="Pfam" id="PF17092">
    <property type="entry name" value="PCB_OB"/>
    <property type="match status" value="1"/>
</dbReference>
<comment type="pathway">
    <text evidence="27">Glycan biosynthesis.</text>
</comment>
<name>A0A1T0CTD4_9GAMM</name>
<dbReference type="PANTHER" id="PTHR32282">
    <property type="entry name" value="BINDING PROTEIN TRANSPEPTIDASE, PUTATIVE-RELATED"/>
    <property type="match status" value="1"/>
</dbReference>
<feature type="compositionally biased region" description="Basic and acidic residues" evidence="28">
    <location>
        <begin position="649"/>
        <end position="659"/>
    </location>
</feature>
<keyword evidence="21" id="KW-0046">Antibiotic resistance</keyword>
<keyword evidence="9" id="KW-0997">Cell inner membrane</keyword>
<comment type="catalytic activity">
    <reaction evidence="26">
        <text>[GlcNAc-(1-&gt;4)-Mur2Ac(oyl-L-Ala-gamma-D-Glu-L-Lys-D-Ala-D-Ala)](n)-di-trans,octa-cis-undecaprenyl diphosphate + beta-D-GlcNAc-(1-&gt;4)-Mur2Ac(oyl-L-Ala-gamma-D-Glu-L-Lys-D-Ala-D-Ala)-di-trans,octa-cis-undecaprenyl diphosphate = [GlcNAc-(1-&gt;4)-Mur2Ac(oyl-L-Ala-gamma-D-Glu-L-Lys-D-Ala-D-Ala)](n+1)-di-trans,octa-cis-undecaprenyl diphosphate + di-trans,octa-cis-undecaprenyl diphosphate + H(+)</text>
        <dbReference type="Rhea" id="RHEA:23708"/>
        <dbReference type="Rhea" id="RHEA-COMP:9602"/>
        <dbReference type="Rhea" id="RHEA-COMP:9603"/>
        <dbReference type="ChEBI" id="CHEBI:15378"/>
        <dbReference type="ChEBI" id="CHEBI:58405"/>
        <dbReference type="ChEBI" id="CHEBI:60033"/>
        <dbReference type="ChEBI" id="CHEBI:78435"/>
        <dbReference type="EC" id="2.4.99.28"/>
    </reaction>
</comment>
<dbReference type="GO" id="GO:0008360">
    <property type="term" value="P:regulation of cell shape"/>
    <property type="evidence" value="ECO:0007669"/>
    <property type="project" value="UniProtKB-KW"/>
</dbReference>
<keyword evidence="8" id="KW-1003">Cell membrane</keyword>
<dbReference type="EC" id="2.4.99.28" evidence="25"/>
<evidence type="ECO:0000313" key="34">
    <source>
        <dbReference type="Proteomes" id="UP000189800"/>
    </source>
</evidence>
<dbReference type="FunFam" id="1.10.3810.10:FF:000003">
    <property type="entry name" value="Penicillin-binding protein 1a"/>
    <property type="match status" value="1"/>
</dbReference>
<dbReference type="UniPathway" id="UPA00219"/>
<dbReference type="Pfam" id="PF00905">
    <property type="entry name" value="Transpeptidase"/>
    <property type="match status" value="2"/>
</dbReference>
<dbReference type="GO" id="GO:0046677">
    <property type="term" value="P:response to antibiotic"/>
    <property type="evidence" value="ECO:0007669"/>
    <property type="project" value="UniProtKB-KW"/>
</dbReference>
<feature type="region of interest" description="Disordered" evidence="28">
    <location>
        <begin position="807"/>
        <end position="829"/>
    </location>
</feature>
<evidence type="ECO:0000256" key="15">
    <source>
        <dbReference type="ARBA" id="ARBA00022801"/>
    </source>
</evidence>
<comment type="catalytic activity">
    <reaction evidence="24">
        <text>Preferential cleavage: (Ac)2-L-Lys-D-Ala-|-D-Ala. Also transpeptidation of peptidyl-alanyl moieties that are N-acyl substituents of D-alanine.</text>
        <dbReference type="EC" id="3.4.16.4"/>
    </reaction>
</comment>
<evidence type="ECO:0000256" key="25">
    <source>
        <dbReference type="ARBA" id="ARBA00044770"/>
    </source>
</evidence>
<evidence type="ECO:0000256" key="13">
    <source>
        <dbReference type="ARBA" id="ARBA00022679"/>
    </source>
</evidence>
<evidence type="ECO:0000256" key="4">
    <source>
        <dbReference type="ARBA" id="ARBA00007090"/>
    </source>
</evidence>
<feature type="domain" description="Penicillin-binding protein OB-like" evidence="32">
    <location>
        <begin position="337"/>
        <end position="428"/>
    </location>
</feature>
<keyword evidence="15" id="KW-0378">Hydrolase</keyword>
<comment type="similarity">
    <text evidence="4">In the C-terminal section; belongs to the transpeptidase family.</text>
</comment>
<evidence type="ECO:0000256" key="3">
    <source>
        <dbReference type="ARBA" id="ARBA00004752"/>
    </source>
</evidence>
<evidence type="ECO:0000256" key="9">
    <source>
        <dbReference type="ARBA" id="ARBA00022519"/>
    </source>
</evidence>
<evidence type="ECO:0000256" key="28">
    <source>
        <dbReference type="SAM" id="MobiDB-lite"/>
    </source>
</evidence>
<evidence type="ECO:0000256" key="21">
    <source>
        <dbReference type="ARBA" id="ARBA00023251"/>
    </source>
</evidence>
<keyword evidence="20 29" id="KW-0472">Membrane</keyword>
<feature type="compositionally biased region" description="Polar residues" evidence="28">
    <location>
        <begin position="819"/>
        <end position="829"/>
    </location>
</feature>
<dbReference type="InterPro" id="IPR050396">
    <property type="entry name" value="Glycosyltr_51/Transpeptidase"/>
</dbReference>
<evidence type="ECO:0000259" key="30">
    <source>
        <dbReference type="Pfam" id="PF00905"/>
    </source>
</evidence>
<keyword evidence="12" id="KW-0328">Glycosyltransferase</keyword>
<evidence type="ECO:0000259" key="31">
    <source>
        <dbReference type="Pfam" id="PF00912"/>
    </source>
</evidence>
<feature type="transmembrane region" description="Helical" evidence="29">
    <location>
        <begin position="12"/>
        <end position="43"/>
    </location>
</feature>
<feature type="compositionally biased region" description="Low complexity" evidence="28">
    <location>
        <begin position="636"/>
        <end position="648"/>
    </location>
</feature>
<evidence type="ECO:0000256" key="16">
    <source>
        <dbReference type="ARBA" id="ARBA00022960"/>
    </source>
</evidence>
<evidence type="ECO:0000256" key="24">
    <source>
        <dbReference type="ARBA" id="ARBA00034000"/>
    </source>
</evidence>
<dbReference type="Pfam" id="PF00912">
    <property type="entry name" value="Transgly"/>
    <property type="match status" value="1"/>
</dbReference>
<evidence type="ECO:0000259" key="32">
    <source>
        <dbReference type="Pfam" id="PF17092"/>
    </source>
</evidence>
<organism evidence="33 34">
    <name type="scientific">Moraxella pluranimalium</name>
    <dbReference type="NCBI Taxonomy" id="470453"/>
    <lineage>
        <taxon>Bacteria</taxon>
        <taxon>Pseudomonadati</taxon>
        <taxon>Pseudomonadota</taxon>
        <taxon>Gammaproteobacteria</taxon>
        <taxon>Moraxellales</taxon>
        <taxon>Moraxellaceae</taxon>
        <taxon>Moraxella</taxon>
    </lineage>
</organism>
<dbReference type="GO" id="GO:0008955">
    <property type="term" value="F:peptidoglycan glycosyltransferase activity"/>
    <property type="evidence" value="ECO:0007669"/>
    <property type="project" value="UniProtKB-EC"/>
</dbReference>
<evidence type="ECO:0000256" key="27">
    <source>
        <dbReference type="ARBA" id="ARBA00060592"/>
    </source>
</evidence>
<evidence type="ECO:0000256" key="22">
    <source>
        <dbReference type="ARBA" id="ARBA00023268"/>
    </source>
</evidence>
<evidence type="ECO:0000256" key="29">
    <source>
        <dbReference type="SAM" id="Phobius"/>
    </source>
</evidence>
<evidence type="ECO:0000256" key="26">
    <source>
        <dbReference type="ARBA" id="ARBA00049902"/>
    </source>
</evidence>
<proteinExistence type="inferred from homology"/>
<gene>
    <name evidence="33" type="ORF">B0680_01950</name>
</gene>
<dbReference type="Gene3D" id="3.40.710.10">
    <property type="entry name" value="DD-peptidase/beta-lactamase superfamily"/>
    <property type="match status" value="3"/>
</dbReference>
<dbReference type="InterPro" id="IPR012338">
    <property type="entry name" value="Beta-lactam/transpept-like"/>
</dbReference>
<comment type="caution">
    <text evidence="33">The sequence shown here is derived from an EMBL/GenBank/DDBJ whole genome shotgun (WGS) entry which is preliminary data.</text>
</comment>
<keyword evidence="10" id="KW-0121">Carboxypeptidase</keyword>
<evidence type="ECO:0000256" key="14">
    <source>
        <dbReference type="ARBA" id="ARBA00022692"/>
    </source>
</evidence>
<evidence type="ECO:0000256" key="23">
    <source>
        <dbReference type="ARBA" id="ARBA00023316"/>
    </source>
</evidence>
<dbReference type="GO" id="GO:0008658">
    <property type="term" value="F:penicillin binding"/>
    <property type="evidence" value="ECO:0007669"/>
    <property type="project" value="InterPro"/>
</dbReference>
<keyword evidence="11" id="KW-0645">Protease</keyword>
<comment type="pathway">
    <text evidence="3">Cell wall biogenesis; peptidoglycan biosynthesis.</text>
</comment>
<feature type="domain" description="Penicillin-binding protein transpeptidase" evidence="30">
    <location>
        <begin position="430"/>
        <end position="639"/>
    </location>
</feature>
<dbReference type="SUPFAM" id="SSF56601">
    <property type="entry name" value="beta-lactamase/transpeptidase-like"/>
    <property type="match status" value="1"/>
</dbReference>
<comment type="function">
    <text evidence="1">Cell wall formation. Synthesis of cross-linked peptidoglycan from the lipid intermediates. The enzyme has a penicillin-insensitive transglycosylase N-terminal domain (formation of linear glycan strands) and a penicillin-sensitive transpeptidase C-terminal domain (cross-linking of the peptide subunits).</text>
</comment>
<keyword evidence="17" id="KW-0735">Signal-anchor</keyword>
<dbReference type="InterPro" id="IPR001264">
    <property type="entry name" value="Glyco_trans_51"/>
</dbReference>
<protein>
    <recommendedName>
        <fullName evidence="7">Penicillin-binding protein 1A</fullName>
        <ecNumber evidence="25">2.4.99.28</ecNumber>
        <ecNumber evidence="6">3.4.16.4</ecNumber>
    </recommendedName>
</protein>
<keyword evidence="18" id="KW-0573">Peptidoglycan synthesis</keyword>